<dbReference type="AlphaFoldDB" id="A0A9D9IYN5"/>
<organism evidence="1 2">
    <name type="scientific">Candidatus Cryptobacteroides avistercoris</name>
    <dbReference type="NCBI Taxonomy" id="2840758"/>
    <lineage>
        <taxon>Bacteria</taxon>
        <taxon>Pseudomonadati</taxon>
        <taxon>Bacteroidota</taxon>
        <taxon>Bacteroidia</taxon>
        <taxon>Bacteroidales</taxon>
        <taxon>Candidatus Cryptobacteroides</taxon>
    </lineage>
</organism>
<protein>
    <submittedName>
        <fullName evidence="1">DUF2764 family protein</fullName>
    </submittedName>
</protein>
<accession>A0A9D9IYN5</accession>
<comment type="caution">
    <text evidence="1">The sequence shown here is derived from an EMBL/GenBank/DDBJ whole genome shotgun (WGS) entry which is preliminary data.</text>
</comment>
<dbReference type="Proteomes" id="UP000823769">
    <property type="component" value="Unassembled WGS sequence"/>
</dbReference>
<dbReference type="InterPro" id="IPR024492">
    <property type="entry name" value="DUF2764"/>
</dbReference>
<evidence type="ECO:0000313" key="2">
    <source>
        <dbReference type="Proteomes" id="UP000823769"/>
    </source>
</evidence>
<gene>
    <name evidence="1" type="ORF">IAB76_05665</name>
</gene>
<name>A0A9D9IYN5_9BACT</name>
<reference evidence="1" key="1">
    <citation type="submission" date="2020-10" db="EMBL/GenBank/DDBJ databases">
        <authorList>
            <person name="Gilroy R."/>
        </authorList>
    </citation>
    <scope>NUCLEOTIDE SEQUENCE</scope>
    <source>
        <strain evidence="1">B3-1481</strain>
    </source>
</reference>
<dbReference type="Pfam" id="PF10962">
    <property type="entry name" value="DUF2764"/>
    <property type="match status" value="1"/>
</dbReference>
<evidence type="ECO:0000313" key="1">
    <source>
        <dbReference type="EMBL" id="MBO8480576.1"/>
    </source>
</evidence>
<proteinExistence type="predicted"/>
<reference evidence="1" key="2">
    <citation type="journal article" date="2021" name="PeerJ">
        <title>Extensive microbial diversity within the chicken gut microbiome revealed by metagenomics and culture.</title>
        <authorList>
            <person name="Gilroy R."/>
            <person name="Ravi A."/>
            <person name="Getino M."/>
            <person name="Pursley I."/>
            <person name="Horton D.L."/>
            <person name="Alikhan N.F."/>
            <person name="Baker D."/>
            <person name="Gharbi K."/>
            <person name="Hall N."/>
            <person name="Watson M."/>
            <person name="Adriaenssens E.M."/>
            <person name="Foster-Nyarko E."/>
            <person name="Jarju S."/>
            <person name="Secka A."/>
            <person name="Antonio M."/>
            <person name="Oren A."/>
            <person name="Chaudhuri R.R."/>
            <person name="La Ragione R."/>
            <person name="Hildebrand F."/>
            <person name="Pallen M.J."/>
        </authorList>
    </citation>
    <scope>NUCLEOTIDE SEQUENCE</scope>
    <source>
        <strain evidence="1">B3-1481</strain>
    </source>
</reference>
<dbReference type="EMBL" id="JADILW010000082">
    <property type="protein sequence ID" value="MBO8480576.1"/>
    <property type="molecule type" value="Genomic_DNA"/>
</dbReference>
<sequence>MNNYEYIVAGLPVLQQGPAQGSHDSAARILSSIREQLSARDNELVDLLLSGYESENLNAEFYSRALSHRNRFIREFFSYDLDLRNVKVEYLNKSLGRPADMDTVVPAGREDESFEGRQEVMAVLENGDILRRERGLDDLMWKRIDEITVMDVFDIEAILGFIAKLKIIDRWDKLDPETGRELFRKLVEEIRSTYDNKKNNMI</sequence>